<dbReference type="CDD" id="cd00093">
    <property type="entry name" value="HTH_XRE"/>
    <property type="match status" value="1"/>
</dbReference>
<name>A0A1I6VKK7_9GAMM</name>
<evidence type="ECO:0000313" key="3">
    <source>
        <dbReference type="Proteomes" id="UP000182827"/>
    </source>
</evidence>
<dbReference type="Proteomes" id="UP000182827">
    <property type="component" value="Unassembled WGS sequence"/>
</dbReference>
<dbReference type="SUPFAM" id="SSF47413">
    <property type="entry name" value="lambda repressor-like DNA-binding domains"/>
    <property type="match status" value="1"/>
</dbReference>
<dbReference type="RefSeq" id="WP_005249587.1">
    <property type="nucleotide sequence ID" value="NZ_FOZU01000028.1"/>
</dbReference>
<dbReference type="PROSITE" id="PS50943">
    <property type="entry name" value="HTH_CROC1"/>
    <property type="match status" value="1"/>
</dbReference>
<accession>A0A1I6VKK7</accession>
<gene>
    <name evidence="2" type="ORF">SAMN05444586_102817</name>
</gene>
<dbReference type="InterPro" id="IPR001387">
    <property type="entry name" value="Cro/C1-type_HTH"/>
</dbReference>
<feature type="domain" description="HTH cro/C1-type" evidence="1">
    <location>
        <begin position="12"/>
        <end position="61"/>
    </location>
</feature>
<sequence>MIVCNLPVLLAERRMKVADVARETGMSKTTLHKLYNGQSTRIDFETIEKLCVLLNVEVGDLLKIKQNDEQDFEEK</sequence>
<dbReference type="Gene3D" id="1.10.260.40">
    <property type="entry name" value="lambda repressor-like DNA-binding domains"/>
    <property type="match status" value="1"/>
</dbReference>
<reference evidence="3" key="1">
    <citation type="submission" date="2016-10" db="EMBL/GenBank/DDBJ databases">
        <authorList>
            <person name="Varghese N."/>
            <person name="Submissions S."/>
        </authorList>
    </citation>
    <scope>NUCLEOTIDE SEQUENCE [LARGE SCALE GENOMIC DNA]</scope>
    <source>
        <strain evidence="3">ANC 5076</strain>
    </source>
</reference>
<dbReference type="Pfam" id="PF13443">
    <property type="entry name" value="HTH_26"/>
    <property type="match status" value="1"/>
</dbReference>
<evidence type="ECO:0000259" key="1">
    <source>
        <dbReference type="PROSITE" id="PS50943"/>
    </source>
</evidence>
<evidence type="ECO:0000313" key="2">
    <source>
        <dbReference type="EMBL" id="SFT14189.1"/>
    </source>
</evidence>
<protein>
    <submittedName>
        <fullName evidence="2">Putative transcriptional regulator</fullName>
    </submittedName>
</protein>
<dbReference type="AlphaFoldDB" id="A0A1I6VKK7"/>
<dbReference type="PANTHER" id="PTHR37301:SF1">
    <property type="entry name" value="DNA-BINDING PROTEIN"/>
    <property type="match status" value="1"/>
</dbReference>
<proteinExistence type="predicted"/>
<organism evidence="2 3">
    <name type="scientific">Acinetobacter bohemicus</name>
    <dbReference type="NCBI Taxonomy" id="1435036"/>
    <lineage>
        <taxon>Bacteria</taxon>
        <taxon>Pseudomonadati</taxon>
        <taxon>Pseudomonadota</taxon>
        <taxon>Gammaproteobacteria</taxon>
        <taxon>Moraxellales</taxon>
        <taxon>Moraxellaceae</taxon>
        <taxon>Acinetobacter</taxon>
    </lineage>
</organism>
<dbReference type="EMBL" id="FOZU01000028">
    <property type="protein sequence ID" value="SFT14189.1"/>
    <property type="molecule type" value="Genomic_DNA"/>
</dbReference>
<dbReference type="PANTHER" id="PTHR37301">
    <property type="entry name" value="DNA-BINDING PROTEIN-RELATED"/>
    <property type="match status" value="1"/>
</dbReference>
<dbReference type="SMART" id="SM00530">
    <property type="entry name" value="HTH_XRE"/>
    <property type="match status" value="1"/>
</dbReference>
<dbReference type="InterPro" id="IPR010982">
    <property type="entry name" value="Lambda_DNA-bd_dom_sf"/>
</dbReference>
<dbReference type="GO" id="GO:0003677">
    <property type="term" value="F:DNA binding"/>
    <property type="evidence" value="ECO:0007669"/>
    <property type="project" value="InterPro"/>
</dbReference>
<keyword evidence="3" id="KW-1185">Reference proteome</keyword>